<dbReference type="EMBL" id="PKIZ01000026">
    <property type="protein sequence ID" value="PKZ40852.1"/>
    <property type="molecule type" value="Genomic_DNA"/>
</dbReference>
<evidence type="ECO:0000256" key="2">
    <source>
        <dbReference type="ARBA" id="ARBA00022737"/>
    </source>
</evidence>
<dbReference type="InterPro" id="IPR050276">
    <property type="entry name" value="MshD_Acetyltransferase"/>
</dbReference>
<dbReference type="HAMAP" id="MF_01698">
    <property type="entry name" value="MshD"/>
    <property type="match status" value="1"/>
</dbReference>
<comment type="caution">
    <text evidence="6">The sequence shown here is derived from an EMBL/GenBank/DDBJ whole genome shotgun (WGS) entry which is preliminary data.</text>
</comment>
<comment type="similarity">
    <text evidence="4">Belongs to the acetyltransferase family. MshD subfamily.</text>
</comment>
<comment type="caution">
    <text evidence="4">Lacks conserved residue(s) required for the propagation of feature annotation.</text>
</comment>
<feature type="binding site" evidence="4">
    <location>
        <position position="39"/>
    </location>
    <ligand>
        <name>1D-myo-inositol 2-(L-cysteinylamino)-2-deoxy-alpha-D-glucopyranoside</name>
        <dbReference type="ChEBI" id="CHEBI:58887"/>
    </ligand>
</feature>
<keyword evidence="1 4" id="KW-0808">Transferase</keyword>
<feature type="domain" description="N-acetyltransferase" evidence="5">
    <location>
        <begin position="151"/>
        <end position="296"/>
    </location>
</feature>
<evidence type="ECO:0000256" key="1">
    <source>
        <dbReference type="ARBA" id="ARBA00022679"/>
    </source>
</evidence>
<dbReference type="OrthoDB" id="3208058at2"/>
<accession>A0A2I1P8C9</accession>
<feature type="binding site" evidence="4">
    <location>
        <begin position="232"/>
        <end position="234"/>
    </location>
    <ligand>
        <name>acetyl-CoA</name>
        <dbReference type="ChEBI" id="CHEBI:57288"/>
        <label>2</label>
    </ligand>
</feature>
<dbReference type="GO" id="GO:0010125">
    <property type="term" value="P:mycothiol biosynthetic process"/>
    <property type="evidence" value="ECO:0007669"/>
    <property type="project" value="UniProtKB-UniRule"/>
</dbReference>
<keyword evidence="2 4" id="KW-0677">Repeat</keyword>
<proteinExistence type="inferred from homology"/>
<evidence type="ECO:0000313" key="6">
    <source>
        <dbReference type="EMBL" id="PKZ40852.1"/>
    </source>
</evidence>
<comment type="function">
    <text evidence="4">Catalyzes the transfer of acetyl from acetyl-CoA to desacetylmycothiol (Cys-GlcN-Ins) to form mycothiol.</text>
</comment>
<evidence type="ECO:0000256" key="4">
    <source>
        <dbReference type="HAMAP-Rule" id="MF_01698"/>
    </source>
</evidence>
<feature type="binding site" evidence="4">
    <location>
        <begin position="76"/>
        <end position="78"/>
    </location>
    <ligand>
        <name>acetyl-CoA</name>
        <dbReference type="ChEBI" id="CHEBI:57288"/>
        <label>1</label>
    </ligand>
</feature>
<evidence type="ECO:0000259" key="5">
    <source>
        <dbReference type="PROSITE" id="PS51186"/>
    </source>
</evidence>
<feature type="binding site" evidence="4">
    <location>
        <begin position="239"/>
        <end position="245"/>
    </location>
    <ligand>
        <name>acetyl-CoA</name>
        <dbReference type="ChEBI" id="CHEBI:57288"/>
        <label>2</label>
    </ligand>
</feature>
<dbReference type="SUPFAM" id="SSF55729">
    <property type="entry name" value="Acyl-CoA N-acyltransferases (Nat)"/>
    <property type="match status" value="1"/>
</dbReference>
<dbReference type="Gene3D" id="3.40.630.30">
    <property type="match status" value="1"/>
</dbReference>
<reference evidence="6 7" key="1">
    <citation type="submission" date="2017-12" db="EMBL/GenBank/DDBJ databases">
        <title>Phylogenetic diversity of female urinary microbiome.</title>
        <authorList>
            <person name="Thomas-White K."/>
            <person name="Wolfe A.J."/>
        </authorList>
    </citation>
    <scope>NUCLEOTIDE SEQUENCE [LARGE SCALE GENOMIC DNA]</scope>
    <source>
        <strain evidence="6 7">UMB1298</strain>
    </source>
</reference>
<dbReference type="PANTHER" id="PTHR43617">
    <property type="entry name" value="L-AMINO ACID N-ACETYLTRANSFERASE"/>
    <property type="match status" value="1"/>
</dbReference>
<dbReference type="NCBIfam" id="TIGR03448">
    <property type="entry name" value="mycothiol_MshD"/>
    <property type="match status" value="1"/>
</dbReference>
<sequence length="296" mass="32148">MSPDLTHRPAETLTDAELQAVAELARRAGRADGVDPLNEESLLALRHRTPGRTHVLATEGDRLVGYGTLAHGSAEVVTDPEVRRAGLGGSLLDALREVDPQLRLWAHGDLDGGRRLAASRDLVPLRSLWRMERPVAGEFSELPPVRLPEGVSVRAFEPGRDDAAWLRLNARAFADHAEQGRMTQEDLTARTEEGWFDPAGFLLLVDEQHEGELVGFHWTKVDELPVGEVYVVGVDPDRQGEGLGRAATLVGLHHLAGQGVETVELYVDGDNEAAVSTYGRLGFERAAVDVQYGPAA</sequence>
<dbReference type="EC" id="2.3.1.189" evidence="4"/>
<dbReference type="CDD" id="cd04301">
    <property type="entry name" value="NAT_SF"/>
    <property type="match status" value="1"/>
</dbReference>
<dbReference type="Pfam" id="PF00583">
    <property type="entry name" value="Acetyltransf_1"/>
    <property type="match status" value="1"/>
</dbReference>
<feature type="binding site" evidence="4">
    <location>
        <position position="220"/>
    </location>
    <ligand>
        <name>1D-myo-inositol 2-(L-cysteinylamino)-2-deoxy-alpha-D-glucopyranoside</name>
        <dbReference type="ChEBI" id="CHEBI:58887"/>
    </ligand>
</feature>
<dbReference type="GO" id="GO:0035447">
    <property type="term" value="F:mycothiol synthase activity"/>
    <property type="evidence" value="ECO:0007669"/>
    <property type="project" value="UniProtKB-UniRule"/>
</dbReference>
<evidence type="ECO:0000313" key="7">
    <source>
        <dbReference type="Proteomes" id="UP000234206"/>
    </source>
</evidence>
<dbReference type="PANTHER" id="PTHR43617:SF31">
    <property type="entry name" value="MYCOTHIOL ACETYLTRANSFERASE"/>
    <property type="match status" value="1"/>
</dbReference>
<keyword evidence="7" id="KW-1185">Reference proteome</keyword>
<dbReference type="InterPro" id="IPR017813">
    <property type="entry name" value="Mycothiol_AcTrfase"/>
</dbReference>
<dbReference type="PROSITE" id="PS51186">
    <property type="entry name" value="GNAT"/>
    <property type="match status" value="2"/>
</dbReference>
<feature type="domain" description="N-acetyltransferase" evidence="5">
    <location>
        <begin position="5"/>
        <end position="160"/>
    </location>
</feature>
<gene>
    <name evidence="4 6" type="primary">mshD</name>
    <name evidence="6" type="ORF">CYJ76_10790</name>
</gene>
<dbReference type="RefSeq" id="WP_070703514.1">
    <property type="nucleotide sequence ID" value="NZ_JBHLVH010000001.1"/>
</dbReference>
<protein>
    <recommendedName>
        <fullName evidence="4">Mycothiol acetyltransferase</fullName>
        <shortName evidence="4">MSH acetyltransferase</shortName>
        <ecNumber evidence="4">2.3.1.189</ecNumber>
    </recommendedName>
    <alternativeName>
        <fullName evidence="4">Mycothiol synthase</fullName>
    </alternativeName>
</protein>
<feature type="binding site" evidence="4">
    <location>
        <position position="228"/>
    </location>
    <ligand>
        <name>1D-myo-inositol 2-(L-cysteinylamino)-2-deoxy-alpha-D-glucopyranoside</name>
        <dbReference type="ChEBI" id="CHEBI:58887"/>
    </ligand>
</feature>
<evidence type="ECO:0000256" key="3">
    <source>
        <dbReference type="ARBA" id="ARBA00023315"/>
    </source>
</evidence>
<comment type="subunit">
    <text evidence="4">Monomer.</text>
</comment>
<comment type="catalytic activity">
    <reaction evidence="4">
        <text>1D-myo-inositol 2-(L-cysteinylamino)-2-deoxy-alpha-D-glucopyranoside + acetyl-CoA = mycothiol + CoA + H(+)</text>
        <dbReference type="Rhea" id="RHEA:26172"/>
        <dbReference type="ChEBI" id="CHEBI:15378"/>
        <dbReference type="ChEBI" id="CHEBI:16768"/>
        <dbReference type="ChEBI" id="CHEBI:57287"/>
        <dbReference type="ChEBI" id="CHEBI:57288"/>
        <dbReference type="ChEBI" id="CHEBI:58887"/>
        <dbReference type="EC" id="2.3.1.189"/>
    </reaction>
</comment>
<dbReference type="InterPro" id="IPR016181">
    <property type="entry name" value="Acyl_CoA_acyltransferase"/>
</dbReference>
<dbReference type="Proteomes" id="UP000234206">
    <property type="component" value="Unassembled WGS sequence"/>
</dbReference>
<organism evidence="6 7">
    <name type="scientific">Kytococcus schroeteri</name>
    <dbReference type="NCBI Taxonomy" id="138300"/>
    <lineage>
        <taxon>Bacteria</taxon>
        <taxon>Bacillati</taxon>
        <taxon>Actinomycetota</taxon>
        <taxon>Actinomycetes</taxon>
        <taxon>Micrococcales</taxon>
        <taxon>Kytococcaceae</taxon>
        <taxon>Kytococcus</taxon>
    </lineage>
</organism>
<dbReference type="InterPro" id="IPR000182">
    <property type="entry name" value="GNAT_dom"/>
</dbReference>
<dbReference type="AlphaFoldDB" id="A0A2I1P8C9"/>
<dbReference type="GO" id="GO:0008999">
    <property type="term" value="F:protein-N-terminal-alanine acetyltransferase activity"/>
    <property type="evidence" value="ECO:0007669"/>
    <property type="project" value="TreeGrafter"/>
</dbReference>
<feature type="binding site" evidence="4">
    <location>
        <position position="266"/>
    </location>
    <ligand>
        <name>1D-myo-inositol 2-(L-cysteinylamino)-2-deoxy-alpha-D-glucopyranoside</name>
        <dbReference type="ChEBI" id="CHEBI:58887"/>
    </ligand>
</feature>
<dbReference type="PIRSF" id="PIRSF021524">
    <property type="entry name" value="MSH_acetyltransferase"/>
    <property type="match status" value="1"/>
</dbReference>
<name>A0A2I1P8C9_9MICO</name>
<keyword evidence="3 4" id="KW-0012">Acyltransferase</keyword>
<feature type="binding site" evidence="4">
    <location>
        <position position="178"/>
    </location>
    <ligand>
        <name>1D-myo-inositol 2-(L-cysteinylamino)-2-deoxy-alpha-D-glucopyranoside</name>
        <dbReference type="ChEBI" id="CHEBI:58887"/>
    </ligand>
</feature>